<sequence length="262" mass="29393">MAKSVLVDITKCVGCGSCAVACKLWNSLKWDQSKPVNGEKAETSAENWTVVRLHQVPKEREKVWRFTKQQCLHCEEPACASACFARAIVKTEQGPVIYRASLCVGCRYCMLACPFEIPKYEWDKVFPQVHKCQMCPERIENGESPACVAACPTGALKYGERSLLLQEARRCLSSNSNYIKHIYGEKEAGGTSWLYISDTDFAALGFRTGVTSRPLPDYTYSILKLTPAVALGWGAVLTGLYAYNRRRKEIAGETKEKKREKR</sequence>
<gene>
    <name evidence="9" type="ordered locus">Dtox_0169</name>
</gene>
<dbReference type="OrthoDB" id="9810688at2"/>
<dbReference type="HOGENOM" id="CLU_043374_0_0_9"/>
<evidence type="ECO:0000313" key="9">
    <source>
        <dbReference type="EMBL" id="ACV61124.1"/>
    </source>
</evidence>
<dbReference type="eggNOG" id="COG0437">
    <property type="taxonomic scope" value="Bacteria"/>
</dbReference>
<dbReference type="InterPro" id="IPR017896">
    <property type="entry name" value="4Fe4S_Fe-S-bd"/>
</dbReference>
<keyword evidence="7" id="KW-0472">Membrane</keyword>
<dbReference type="Proteomes" id="UP000002217">
    <property type="component" value="Chromosome"/>
</dbReference>
<keyword evidence="6" id="KW-0411">Iron-sulfur</keyword>
<evidence type="ECO:0000256" key="1">
    <source>
        <dbReference type="ARBA" id="ARBA00004196"/>
    </source>
</evidence>
<evidence type="ECO:0000259" key="8">
    <source>
        <dbReference type="PROSITE" id="PS51379"/>
    </source>
</evidence>
<dbReference type="PANTHER" id="PTHR43545">
    <property type="entry name" value="FORMATE DEHYDROGENASE, NITRATE-INDUCIBLE, IRON-SULFUR SUBUNIT"/>
    <property type="match status" value="1"/>
</dbReference>
<comment type="subcellular location">
    <subcellularLocation>
        <location evidence="1">Cell envelope</location>
    </subcellularLocation>
</comment>
<dbReference type="KEGG" id="dae:Dtox_0169"/>
<evidence type="ECO:0000256" key="7">
    <source>
        <dbReference type="SAM" id="Phobius"/>
    </source>
</evidence>
<dbReference type="GO" id="GO:0030313">
    <property type="term" value="C:cell envelope"/>
    <property type="evidence" value="ECO:0007669"/>
    <property type="project" value="UniProtKB-SubCell"/>
</dbReference>
<dbReference type="EMBL" id="CP001720">
    <property type="protein sequence ID" value="ACV61124.1"/>
    <property type="molecule type" value="Genomic_DNA"/>
</dbReference>
<keyword evidence="3" id="KW-0479">Metal-binding</keyword>
<name>C8W2W8_DESAS</name>
<evidence type="ECO:0000256" key="5">
    <source>
        <dbReference type="ARBA" id="ARBA00023004"/>
    </source>
</evidence>
<dbReference type="PROSITE" id="PS51379">
    <property type="entry name" value="4FE4S_FER_2"/>
    <property type="match status" value="2"/>
</dbReference>
<dbReference type="CDD" id="cd10561">
    <property type="entry name" value="HybA_like"/>
    <property type="match status" value="1"/>
</dbReference>
<dbReference type="GO" id="GO:0051539">
    <property type="term" value="F:4 iron, 4 sulfur cluster binding"/>
    <property type="evidence" value="ECO:0007669"/>
    <property type="project" value="UniProtKB-KW"/>
</dbReference>
<keyword evidence="2" id="KW-0004">4Fe-4S</keyword>
<keyword evidence="10" id="KW-1185">Reference proteome</keyword>
<protein>
    <submittedName>
        <fullName evidence="9">4Fe-4S ferredoxin iron-sulfur binding domain protein</fullName>
    </submittedName>
</protein>
<evidence type="ECO:0000256" key="4">
    <source>
        <dbReference type="ARBA" id="ARBA00022737"/>
    </source>
</evidence>
<dbReference type="Gene3D" id="3.30.70.20">
    <property type="match status" value="2"/>
</dbReference>
<evidence type="ECO:0000256" key="6">
    <source>
        <dbReference type="ARBA" id="ARBA00023014"/>
    </source>
</evidence>
<dbReference type="PANTHER" id="PTHR43545:SF4">
    <property type="entry name" value="IRON-SULFUR PROTEIN"/>
    <property type="match status" value="1"/>
</dbReference>
<keyword evidence="7" id="KW-1133">Transmembrane helix</keyword>
<dbReference type="InterPro" id="IPR017900">
    <property type="entry name" value="4Fe4S_Fe_S_CS"/>
</dbReference>
<keyword evidence="4" id="KW-0677">Repeat</keyword>
<dbReference type="PROSITE" id="PS00198">
    <property type="entry name" value="4FE4S_FER_1"/>
    <property type="match status" value="1"/>
</dbReference>
<dbReference type="InterPro" id="IPR051555">
    <property type="entry name" value="FDH_Electron_Transfer_Unit"/>
</dbReference>
<organism evidence="9 10">
    <name type="scientific">Desulfofarcimen acetoxidans (strain ATCC 49208 / DSM 771 / KCTC 5769 / VKM B-1644 / 5575)</name>
    <name type="common">Desulfotomaculum acetoxidans</name>
    <dbReference type="NCBI Taxonomy" id="485916"/>
    <lineage>
        <taxon>Bacteria</taxon>
        <taxon>Bacillati</taxon>
        <taxon>Bacillota</taxon>
        <taxon>Clostridia</taxon>
        <taxon>Eubacteriales</taxon>
        <taxon>Peptococcaceae</taxon>
        <taxon>Desulfofarcimen</taxon>
    </lineage>
</organism>
<dbReference type="SUPFAM" id="SSF54862">
    <property type="entry name" value="4Fe-4S ferredoxins"/>
    <property type="match status" value="1"/>
</dbReference>
<keyword evidence="5" id="KW-0408">Iron</keyword>
<proteinExistence type="predicted"/>
<evidence type="ECO:0000256" key="2">
    <source>
        <dbReference type="ARBA" id="ARBA00022485"/>
    </source>
</evidence>
<reference evidence="9 10" key="1">
    <citation type="journal article" date="2009" name="Stand. Genomic Sci.">
        <title>Complete genome sequence of Desulfotomaculum acetoxidans type strain (5575).</title>
        <authorList>
            <person name="Spring S."/>
            <person name="Lapidus A."/>
            <person name="Schroder M."/>
            <person name="Gleim D."/>
            <person name="Sims D."/>
            <person name="Meincke L."/>
            <person name="Glavina Del Rio T."/>
            <person name="Tice H."/>
            <person name="Copeland A."/>
            <person name="Cheng J.F."/>
            <person name="Lucas S."/>
            <person name="Chen F."/>
            <person name="Nolan M."/>
            <person name="Bruce D."/>
            <person name="Goodwin L."/>
            <person name="Pitluck S."/>
            <person name="Ivanova N."/>
            <person name="Mavromatis K."/>
            <person name="Mikhailova N."/>
            <person name="Pati A."/>
            <person name="Chen A."/>
            <person name="Palaniappan K."/>
            <person name="Land M."/>
            <person name="Hauser L."/>
            <person name="Chang Y.J."/>
            <person name="Jeffries C.D."/>
            <person name="Chain P."/>
            <person name="Saunders E."/>
            <person name="Brettin T."/>
            <person name="Detter J.C."/>
            <person name="Goker M."/>
            <person name="Bristow J."/>
            <person name="Eisen J.A."/>
            <person name="Markowitz V."/>
            <person name="Hugenholtz P."/>
            <person name="Kyrpides N.C."/>
            <person name="Klenk H.P."/>
            <person name="Han C."/>
        </authorList>
    </citation>
    <scope>NUCLEOTIDE SEQUENCE [LARGE SCALE GENOMIC DNA]</scope>
    <source>
        <strain evidence="10">ATCC 49208 / DSM 771 / VKM B-1644</strain>
    </source>
</reference>
<evidence type="ECO:0000313" key="10">
    <source>
        <dbReference type="Proteomes" id="UP000002217"/>
    </source>
</evidence>
<evidence type="ECO:0000256" key="3">
    <source>
        <dbReference type="ARBA" id="ARBA00022723"/>
    </source>
</evidence>
<dbReference type="GO" id="GO:0046872">
    <property type="term" value="F:metal ion binding"/>
    <property type="evidence" value="ECO:0007669"/>
    <property type="project" value="UniProtKB-KW"/>
</dbReference>
<dbReference type="AlphaFoldDB" id="C8W2W8"/>
<feature type="transmembrane region" description="Helical" evidence="7">
    <location>
        <begin position="222"/>
        <end position="243"/>
    </location>
</feature>
<keyword evidence="7" id="KW-0812">Transmembrane</keyword>
<dbReference type="RefSeq" id="WP_012813576.1">
    <property type="nucleotide sequence ID" value="NC_013216.1"/>
</dbReference>
<dbReference type="STRING" id="485916.Dtox_0169"/>
<feature type="domain" description="4Fe-4S ferredoxin-type" evidence="8">
    <location>
        <begin position="3"/>
        <end position="33"/>
    </location>
</feature>
<accession>C8W2W8</accession>
<dbReference type="Pfam" id="PF13247">
    <property type="entry name" value="Fer4_11"/>
    <property type="match status" value="1"/>
</dbReference>
<feature type="domain" description="4Fe-4S ferredoxin-type" evidence="8">
    <location>
        <begin position="94"/>
        <end position="123"/>
    </location>
</feature>